<dbReference type="PANTHER" id="PTHR31988:SF19">
    <property type="entry name" value="9-O-ACETYL-N-ACETYLNEURAMINIC ACID DEACETYLASE-RELATED"/>
    <property type="match status" value="1"/>
</dbReference>
<reference evidence="3 4" key="1">
    <citation type="submission" date="2020-03" db="EMBL/GenBank/DDBJ databases">
        <title>Genomic Encyclopedia of Type Strains, Phase IV (KMG-IV): sequencing the most valuable type-strain genomes for metagenomic binning, comparative biology and taxonomic classification.</title>
        <authorList>
            <person name="Goeker M."/>
        </authorList>
    </citation>
    <scope>NUCLEOTIDE SEQUENCE [LARGE SCALE GENOMIC DNA]</scope>
    <source>
        <strain evidence="3 4">DSM 101599</strain>
    </source>
</reference>
<organism evidence="3 4">
    <name type="scientific">Wenyingzhuangia heitensis</name>
    <dbReference type="NCBI Taxonomy" id="1487859"/>
    <lineage>
        <taxon>Bacteria</taxon>
        <taxon>Pseudomonadati</taxon>
        <taxon>Bacteroidota</taxon>
        <taxon>Flavobacteriia</taxon>
        <taxon>Flavobacteriales</taxon>
        <taxon>Flavobacteriaceae</taxon>
        <taxon>Wenyingzhuangia</taxon>
    </lineage>
</organism>
<dbReference type="InterPro" id="IPR052940">
    <property type="entry name" value="Carb_Esterase_6"/>
</dbReference>
<evidence type="ECO:0000256" key="1">
    <source>
        <dbReference type="ARBA" id="ARBA00022801"/>
    </source>
</evidence>
<dbReference type="Gene3D" id="3.40.50.1110">
    <property type="entry name" value="SGNH hydrolase"/>
    <property type="match status" value="1"/>
</dbReference>
<gene>
    <name evidence="3" type="ORF">FHR24_001272</name>
</gene>
<accession>A0ABX0U7K4</accession>
<dbReference type="InterPro" id="IPR036514">
    <property type="entry name" value="SGNH_hydro_sf"/>
</dbReference>
<keyword evidence="4" id="KW-1185">Reference proteome</keyword>
<comment type="caution">
    <text evidence="3">The sequence shown here is derived from an EMBL/GenBank/DDBJ whole genome shotgun (WGS) entry which is preliminary data.</text>
</comment>
<dbReference type="InterPro" id="IPR005181">
    <property type="entry name" value="SASA"/>
</dbReference>
<dbReference type="Proteomes" id="UP000745859">
    <property type="component" value="Unassembled WGS sequence"/>
</dbReference>
<evidence type="ECO:0000313" key="4">
    <source>
        <dbReference type="Proteomes" id="UP000745859"/>
    </source>
</evidence>
<sequence>MQTKTKFIGFFLLLFILFGYAQKNTVKVILLAGQSNIQGHGDYDLLEDSVKQRIQKIAHRVYLSTSDNSKIEPKPLSYYTQNDRRGKYNFQHHFGPEIFVGLTMAEAYPNQQFLLIKKAVGGTSLHGAWSANWTQEKANVSEIGAERKALQLYKAHLKNIESNLNRLKQDGKSYQIIGLAWMQGEADTNSQLKANNYQQNLENLIAAYRAELGKLDFPFVIGQINVLPRKYKQGPTIVRKAMETVANKDTNVALIKTSTNPSWLDYPKHSDNIHYNTEGQKRLGTDFGKRLIEFIK</sequence>
<dbReference type="RefSeq" id="WP_167185584.1">
    <property type="nucleotide sequence ID" value="NZ_JAASQL010000001.1"/>
</dbReference>
<dbReference type="SUPFAM" id="SSF52266">
    <property type="entry name" value="SGNH hydrolase"/>
    <property type="match status" value="1"/>
</dbReference>
<feature type="domain" description="Sialate O-acetylesterase" evidence="2">
    <location>
        <begin position="26"/>
        <end position="292"/>
    </location>
</feature>
<name>A0ABX0U7K4_9FLAO</name>
<protein>
    <recommendedName>
        <fullName evidence="2">Sialate O-acetylesterase domain-containing protein</fullName>
    </recommendedName>
</protein>
<proteinExistence type="predicted"/>
<keyword evidence="1" id="KW-0378">Hydrolase</keyword>
<dbReference type="PANTHER" id="PTHR31988">
    <property type="entry name" value="ESTERASE, PUTATIVE (DUF303)-RELATED"/>
    <property type="match status" value="1"/>
</dbReference>
<dbReference type="Pfam" id="PF03629">
    <property type="entry name" value="SASA"/>
    <property type="match status" value="1"/>
</dbReference>
<evidence type="ECO:0000313" key="3">
    <source>
        <dbReference type="EMBL" id="NIJ44833.1"/>
    </source>
</evidence>
<evidence type="ECO:0000259" key="2">
    <source>
        <dbReference type="Pfam" id="PF03629"/>
    </source>
</evidence>
<dbReference type="EMBL" id="JAASQL010000001">
    <property type="protein sequence ID" value="NIJ44833.1"/>
    <property type="molecule type" value="Genomic_DNA"/>
</dbReference>